<organism evidence="4">
    <name type="scientific">Globodera pallida</name>
    <name type="common">Potato cyst nematode worm</name>
    <name type="synonym">Heterodera pallida</name>
    <dbReference type="NCBI Taxonomy" id="36090"/>
    <lineage>
        <taxon>Eukaryota</taxon>
        <taxon>Metazoa</taxon>
        <taxon>Ecdysozoa</taxon>
        <taxon>Nematoda</taxon>
        <taxon>Chromadorea</taxon>
        <taxon>Rhabditida</taxon>
        <taxon>Tylenchina</taxon>
        <taxon>Tylenchomorpha</taxon>
        <taxon>Tylenchoidea</taxon>
        <taxon>Heteroderidae</taxon>
        <taxon>Heteroderinae</taxon>
        <taxon>Globodera</taxon>
    </lineage>
</organism>
<evidence type="ECO:0000256" key="1">
    <source>
        <dbReference type="SAM" id="MobiDB-lite"/>
    </source>
</evidence>
<sequence length="283" mass="31006">MRTFHFLDAVCLFVVAVFILLETDATPKTPNTKLKNKGSTSSGNTKPNADASPKTSASNTKLENELSSPGNAEQKKNPGLTPENRWHSDASDTCLTPSKPNQVEYREKCGPRSVSAEQPIPKIKSGIFYYEVKILARELNNPIYIGLAPIKGMPPVKDLGTNEGYAYDSEGQFWGHEFMGCVYSQYTKRPYVVGQPKFAKFVRNVINGRNVGVFIIGDVVGCGVDLKTSQIIYTLNGALLKTTRLLVDSDVDLFPSVSLGGTGTKIEANFGPKDFKFNINDLI</sequence>
<dbReference type="Gene3D" id="2.60.120.920">
    <property type="match status" value="1"/>
</dbReference>
<keyword evidence="2" id="KW-0732">Signal</keyword>
<protein>
    <submittedName>
        <fullName evidence="4">RBP-2 protein</fullName>
    </submittedName>
</protein>
<feature type="chain" id="PRO_5002911177" evidence="2">
    <location>
        <begin position="26"/>
        <end position="283"/>
    </location>
</feature>
<dbReference type="Pfam" id="PF00622">
    <property type="entry name" value="SPRY"/>
    <property type="match status" value="1"/>
</dbReference>
<feature type="compositionally biased region" description="Polar residues" evidence="1">
    <location>
        <begin position="38"/>
        <end position="71"/>
    </location>
</feature>
<evidence type="ECO:0000256" key="2">
    <source>
        <dbReference type="SAM" id="SignalP"/>
    </source>
</evidence>
<feature type="compositionally biased region" description="Polar residues" evidence="1">
    <location>
        <begin position="91"/>
        <end position="101"/>
    </location>
</feature>
<dbReference type="EMBL" id="FJ810122">
    <property type="protein sequence ID" value="ACO35731.1"/>
    <property type="molecule type" value="mRNA"/>
</dbReference>
<gene>
    <name evidence="4" type="primary">rbp-2</name>
</gene>
<feature type="region of interest" description="Disordered" evidence="1">
    <location>
        <begin position="27"/>
        <end position="116"/>
    </location>
</feature>
<dbReference type="CDD" id="cd12885">
    <property type="entry name" value="SPRY_RanBP_like"/>
    <property type="match status" value="1"/>
</dbReference>
<dbReference type="SMART" id="SM00449">
    <property type="entry name" value="SPRY"/>
    <property type="match status" value="1"/>
</dbReference>
<dbReference type="SUPFAM" id="SSF49899">
    <property type="entry name" value="Concanavalin A-like lectins/glucanases"/>
    <property type="match status" value="1"/>
</dbReference>
<dbReference type="InterPro" id="IPR044736">
    <property type="entry name" value="Gid1/RanBPM/SPLA_SPRY"/>
</dbReference>
<dbReference type="InterPro" id="IPR013320">
    <property type="entry name" value="ConA-like_dom_sf"/>
</dbReference>
<dbReference type="PROSITE" id="PS50188">
    <property type="entry name" value="B302_SPRY"/>
    <property type="match status" value="1"/>
</dbReference>
<feature type="signal peptide" evidence="2">
    <location>
        <begin position="1"/>
        <end position="25"/>
    </location>
</feature>
<dbReference type="InterPro" id="IPR001870">
    <property type="entry name" value="B30.2/SPRY"/>
</dbReference>
<dbReference type="InterPro" id="IPR043136">
    <property type="entry name" value="B30.2/SPRY_sf"/>
</dbReference>
<evidence type="ECO:0000259" key="3">
    <source>
        <dbReference type="PROSITE" id="PS50188"/>
    </source>
</evidence>
<dbReference type="InterPro" id="IPR003877">
    <property type="entry name" value="SPRY_dom"/>
</dbReference>
<proteinExistence type="evidence at transcript level"/>
<name>C1KBN5_GLOPA</name>
<evidence type="ECO:0000313" key="4">
    <source>
        <dbReference type="EMBL" id="ACO35731.1"/>
    </source>
</evidence>
<accession>C1KBN5</accession>
<feature type="domain" description="B30.2/SPRY" evidence="3">
    <location>
        <begin position="52"/>
        <end position="275"/>
    </location>
</feature>
<dbReference type="AlphaFoldDB" id="C1KBN5"/>
<reference evidence="4" key="1">
    <citation type="journal article" date="2009" name="Mol. Plant Pathol.">
        <title>Identification and functional characterization of effectors in expressed sequence tags from various life cycle stages of the potato cyst nematode Globodera pallida.</title>
        <authorList>
            <person name="Jones J.T."/>
            <person name="Kumar A."/>
            <person name="Pylypenko L.A."/>
            <person name="Thirugnanasambandam A."/>
            <person name="Castelli L."/>
            <person name="Chapman S."/>
            <person name="Cock P.J."/>
            <person name="Grenier E."/>
            <person name="Lilley C.J."/>
            <person name="Phillips M.S."/>
            <person name="Blok V.C."/>
        </authorList>
    </citation>
    <scope>NUCLEOTIDE SEQUENCE</scope>
</reference>